<dbReference type="PANTHER" id="PTHR34685:SF2">
    <property type="entry name" value="RED CHLOROPHYLL CATABOLITE REDUCTASE, CHLOROPLASTIC"/>
    <property type="match status" value="1"/>
</dbReference>
<proteinExistence type="predicted"/>
<dbReference type="GO" id="GO:0009507">
    <property type="term" value="C:chloroplast"/>
    <property type="evidence" value="ECO:0007669"/>
    <property type="project" value="TreeGrafter"/>
</dbReference>
<evidence type="ECO:0008006" key="4">
    <source>
        <dbReference type="Google" id="ProtNLM"/>
    </source>
</evidence>
<dbReference type="PANTHER" id="PTHR34685">
    <property type="entry name" value="RED CHLOROPHYLL CATABOLITE REDUCTASE, CHLOROPLASTIC"/>
    <property type="match status" value="1"/>
</dbReference>
<comment type="caution">
    <text evidence="2">The sequence shown here is derived from an EMBL/GenBank/DDBJ whole genome shotgun (WGS) entry which is preliminary data.</text>
</comment>
<dbReference type="OrthoDB" id="26525at2759"/>
<feature type="region of interest" description="Disordered" evidence="1">
    <location>
        <begin position="24"/>
        <end position="53"/>
    </location>
</feature>
<accession>A0A834GLT5</accession>
<reference evidence="2" key="1">
    <citation type="submission" date="2019-11" db="EMBL/GenBank/DDBJ databases">
        <authorList>
            <person name="Liu Y."/>
            <person name="Hou J."/>
            <person name="Li T.-Q."/>
            <person name="Guan C.-H."/>
            <person name="Wu X."/>
            <person name="Wu H.-Z."/>
            <person name="Ling F."/>
            <person name="Zhang R."/>
            <person name="Shi X.-G."/>
            <person name="Ren J.-P."/>
            <person name="Chen E.-F."/>
            <person name="Sun J.-M."/>
        </authorList>
    </citation>
    <scope>NUCLEOTIDE SEQUENCE</scope>
    <source>
        <strain evidence="2">Adult_tree_wgs_1</strain>
        <tissue evidence="2">Leaves</tissue>
    </source>
</reference>
<name>A0A834GLT5_RHOSS</name>
<dbReference type="AlphaFoldDB" id="A0A834GLT5"/>
<organism evidence="2 3">
    <name type="scientific">Rhododendron simsii</name>
    <name type="common">Sims's rhododendron</name>
    <dbReference type="NCBI Taxonomy" id="118357"/>
    <lineage>
        <taxon>Eukaryota</taxon>
        <taxon>Viridiplantae</taxon>
        <taxon>Streptophyta</taxon>
        <taxon>Embryophyta</taxon>
        <taxon>Tracheophyta</taxon>
        <taxon>Spermatophyta</taxon>
        <taxon>Magnoliopsida</taxon>
        <taxon>eudicotyledons</taxon>
        <taxon>Gunneridae</taxon>
        <taxon>Pentapetalae</taxon>
        <taxon>asterids</taxon>
        <taxon>Ericales</taxon>
        <taxon>Ericaceae</taxon>
        <taxon>Ericoideae</taxon>
        <taxon>Rhodoreae</taxon>
        <taxon>Rhododendron</taxon>
    </lineage>
</organism>
<dbReference type="InterPro" id="IPR009439">
    <property type="entry name" value="RCC_reductase"/>
</dbReference>
<sequence>MAVISAHCLHSPFSTPPLLLRSPFPSSPPRSKLAPISCSPSSSSPSPLMAPQSEDGRKRFMEFPYVSAPHRDLMVDLFSTMESRLGPYLLPCTLPPDVQYYHNQGSTALASLHIRSGLKPSPVLSLSLSLSLYIDFILGSWLHCKLPSGALNITSLSAYLSPSTDAPNFLMELIQSSPTSLVLILDLPPRKDLVLHSEYLQTFYEDTQIDEYRKILEKIPEVRPYSSSSLYIRSVVSPTAILVCIETEPGRTERMEEIVRDHVSAIAKEVLGIWLDRCACGGREMGEADRAHLAKRDRVFKSKTIEIDLGSSLPRLFGQEVATRVLGAMREVFSI</sequence>
<evidence type="ECO:0000256" key="1">
    <source>
        <dbReference type="SAM" id="MobiDB-lite"/>
    </source>
</evidence>
<evidence type="ECO:0000313" key="2">
    <source>
        <dbReference type="EMBL" id="KAF7136275.1"/>
    </source>
</evidence>
<dbReference type="Proteomes" id="UP000626092">
    <property type="component" value="Unassembled WGS sequence"/>
</dbReference>
<dbReference type="GO" id="GO:0051743">
    <property type="term" value="F:red chlorophyll catabolite reductase activity"/>
    <property type="evidence" value="ECO:0007669"/>
    <property type="project" value="InterPro"/>
</dbReference>
<keyword evidence="3" id="KW-1185">Reference proteome</keyword>
<protein>
    <recommendedName>
        <fullName evidence="4">Red chlorophyll catabolite reductase</fullName>
    </recommendedName>
</protein>
<dbReference type="Gene3D" id="3.40.1500.20">
    <property type="match status" value="1"/>
</dbReference>
<dbReference type="EMBL" id="WJXA01000008">
    <property type="protein sequence ID" value="KAF7136275.1"/>
    <property type="molecule type" value="Genomic_DNA"/>
</dbReference>
<gene>
    <name evidence="2" type="ORF">RHSIM_Rhsim08G0100700</name>
</gene>
<evidence type="ECO:0000313" key="3">
    <source>
        <dbReference type="Proteomes" id="UP000626092"/>
    </source>
</evidence>
<dbReference type="GO" id="GO:0015996">
    <property type="term" value="P:chlorophyll catabolic process"/>
    <property type="evidence" value="ECO:0007669"/>
    <property type="project" value="TreeGrafter"/>
</dbReference>
<dbReference type="Pfam" id="PF06405">
    <property type="entry name" value="RCC_reductase"/>
    <property type="match status" value="1"/>
</dbReference>